<dbReference type="Proteomes" id="UP000887540">
    <property type="component" value="Unplaced"/>
</dbReference>
<keyword evidence="3" id="KW-0479">Metal-binding</keyword>
<dbReference type="NCBIfam" id="TIGR00598">
    <property type="entry name" value="rad14"/>
    <property type="match status" value="1"/>
</dbReference>
<evidence type="ECO:0000256" key="5">
    <source>
        <dbReference type="ARBA" id="ARBA00022771"/>
    </source>
</evidence>
<protein>
    <submittedName>
        <fullName evidence="13">XPA C-terminal domain-containing protein</fullName>
    </submittedName>
</protein>
<keyword evidence="9" id="KW-0539">Nucleus</keyword>
<dbReference type="PANTHER" id="PTHR10142">
    <property type="entry name" value="DNA REPAIR PROTEIN COMPLEMENTING XP-A CELLS"/>
    <property type="match status" value="1"/>
</dbReference>
<sequence length="252" mass="30281">MPPRKRKSEDNVPVVEKLYRRNQVSYEGAGGFSIDDDEYSERREELREKRDQKRDRQYVYITAPDNCIDCEKPLLDSFLWDKFNYAPLLDSFLWDKFNYAVCNNCRDENGRHKLIAKTDARKQYLLKDCDFDLRQPALRFISKKNPHNPRYGDMKLYLKLQVEARALEIFESWERLEEERSNRTASREAASDKKFEKKIREMRKEIRGFSHIKINVNTPHEHEFGEESYNEKTDEYSKECNLCGYLLTYEKL</sequence>
<dbReference type="GO" id="GO:0070914">
    <property type="term" value="P:UV-damage excision repair"/>
    <property type="evidence" value="ECO:0007669"/>
    <property type="project" value="TreeGrafter"/>
</dbReference>
<dbReference type="GO" id="GO:0006284">
    <property type="term" value="P:base-excision repair"/>
    <property type="evidence" value="ECO:0007669"/>
    <property type="project" value="TreeGrafter"/>
</dbReference>
<dbReference type="PANTHER" id="PTHR10142:SF0">
    <property type="entry name" value="DNA REPAIR PROTEIN COMPLEMENTING XP-A CELLS"/>
    <property type="match status" value="1"/>
</dbReference>
<evidence type="ECO:0000259" key="11">
    <source>
        <dbReference type="Pfam" id="PF05181"/>
    </source>
</evidence>
<dbReference type="InterPro" id="IPR037129">
    <property type="entry name" value="XPA_sf"/>
</dbReference>
<keyword evidence="8" id="KW-0234">DNA repair</keyword>
<dbReference type="GO" id="GO:0008270">
    <property type="term" value="F:zinc ion binding"/>
    <property type="evidence" value="ECO:0007669"/>
    <property type="project" value="UniProtKB-KW"/>
</dbReference>
<dbReference type="GO" id="GO:1901255">
    <property type="term" value="P:nucleotide-excision repair involved in interstrand cross-link repair"/>
    <property type="evidence" value="ECO:0007669"/>
    <property type="project" value="TreeGrafter"/>
</dbReference>
<dbReference type="WBParaSite" id="ACRNAN_scaffold3293.g8099.t2">
    <property type="protein sequence ID" value="ACRNAN_scaffold3293.g8099.t2"/>
    <property type="gene ID" value="ACRNAN_scaffold3293.g8099"/>
</dbReference>
<comment type="similarity">
    <text evidence="2">Belongs to the XPA family.</text>
</comment>
<dbReference type="CDD" id="cd21076">
    <property type="entry name" value="DBD_XPA"/>
    <property type="match status" value="1"/>
</dbReference>
<evidence type="ECO:0000256" key="6">
    <source>
        <dbReference type="ARBA" id="ARBA00022833"/>
    </source>
</evidence>
<dbReference type="GO" id="GO:0000715">
    <property type="term" value="P:nucleotide-excision repair, DNA damage recognition"/>
    <property type="evidence" value="ECO:0007669"/>
    <property type="project" value="TreeGrafter"/>
</dbReference>
<dbReference type="AlphaFoldDB" id="A0A914DMY5"/>
<dbReference type="Pfam" id="PF01286">
    <property type="entry name" value="XPA_N"/>
    <property type="match status" value="2"/>
</dbReference>
<dbReference type="InterPro" id="IPR000465">
    <property type="entry name" value="XPA/RAD14"/>
</dbReference>
<keyword evidence="5" id="KW-0863">Zinc-finger</keyword>
<dbReference type="InterPro" id="IPR022652">
    <property type="entry name" value="Znf_XPA_CS"/>
</dbReference>
<evidence type="ECO:0000256" key="9">
    <source>
        <dbReference type="ARBA" id="ARBA00023242"/>
    </source>
</evidence>
<reference evidence="13" key="1">
    <citation type="submission" date="2022-11" db="UniProtKB">
        <authorList>
            <consortium name="WormBaseParasite"/>
        </authorList>
    </citation>
    <scope>IDENTIFICATION</scope>
</reference>
<evidence type="ECO:0000256" key="1">
    <source>
        <dbReference type="ARBA" id="ARBA00004123"/>
    </source>
</evidence>
<name>A0A914DMY5_9BILA</name>
<evidence type="ECO:0000256" key="8">
    <source>
        <dbReference type="ARBA" id="ARBA00023204"/>
    </source>
</evidence>
<feature type="domain" description="XPA C-terminal" evidence="11">
    <location>
        <begin position="112"/>
        <end position="162"/>
    </location>
</feature>
<evidence type="ECO:0000256" key="3">
    <source>
        <dbReference type="ARBA" id="ARBA00022723"/>
    </source>
</evidence>
<evidence type="ECO:0000256" key="4">
    <source>
        <dbReference type="ARBA" id="ARBA00022763"/>
    </source>
</evidence>
<dbReference type="InterPro" id="IPR022656">
    <property type="entry name" value="XPA_C"/>
</dbReference>
<proteinExistence type="inferred from homology"/>
<organism evidence="12 13">
    <name type="scientific">Acrobeloides nanus</name>
    <dbReference type="NCBI Taxonomy" id="290746"/>
    <lineage>
        <taxon>Eukaryota</taxon>
        <taxon>Metazoa</taxon>
        <taxon>Ecdysozoa</taxon>
        <taxon>Nematoda</taxon>
        <taxon>Chromadorea</taxon>
        <taxon>Rhabditida</taxon>
        <taxon>Tylenchina</taxon>
        <taxon>Cephalobomorpha</taxon>
        <taxon>Cephaloboidea</taxon>
        <taxon>Cephalobidae</taxon>
        <taxon>Acrobeloides</taxon>
    </lineage>
</organism>
<keyword evidence="12" id="KW-1185">Reference proteome</keyword>
<dbReference type="Pfam" id="PF05181">
    <property type="entry name" value="XPA_C"/>
    <property type="match status" value="1"/>
</dbReference>
<dbReference type="Gene3D" id="3.90.530.10">
    <property type="entry name" value="XPA C-terminal domain"/>
    <property type="match status" value="1"/>
</dbReference>
<keyword evidence="6" id="KW-0862">Zinc</keyword>
<evidence type="ECO:0000256" key="7">
    <source>
        <dbReference type="ARBA" id="ARBA00023125"/>
    </source>
</evidence>
<evidence type="ECO:0000256" key="10">
    <source>
        <dbReference type="SAM" id="MobiDB-lite"/>
    </source>
</evidence>
<dbReference type="SUPFAM" id="SSF46955">
    <property type="entry name" value="Putative DNA-binding domain"/>
    <property type="match status" value="1"/>
</dbReference>
<comment type="subcellular location">
    <subcellularLocation>
        <location evidence="1">Nucleus</location>
    </subcellularLocation>
</comment>
<keyword evidence="4" id="KW-0227">DNA damage</keyword>
<evidence type="ECO:0000313" key="12">
    <source>
        <dbReference type="Proteomes" id="UP000887540"/>
    </source>
</evidence>
<feature type="region of interest" description="Disordered" evidence="10">
    <location>
        <begin position="28"/>
        <end position="48"/>
    </location>
</feature>
<dbReference type="InterPro" id="IPR009061">
    <property type="entry name" value="DNA-bd_dom_put_sf"/>
</dbReference>
<evidence type="ECO:0000313" key="13">
    <source>
        <dbReference type="WBParaSite" id="ACRNAN_scaffold3293.g8099.t2"/>
    </source>
</evidence>
<evidence type="ECO:0000256" key="2">
    <source>
        <dbReference type="ARBA" id="ARBA00005548"/>
    </source>
</evidence>
<accession>A0A914DMY5</accession>
<keyword evidence="7" id="KW-0238">DNA-binding</keyword>
<dbReference type="GO" id="GO:0000110">
    <property type="term" value="C:nucleotide-excision repair factor 1 complex"/>
    <property type="evidence" value="ECO:0007669"/>
    <property type="project" value="TreeGrafter"/>
</dbReference>
<dbReference type="GO" id="GO:0003684">
    <property type="term" value="F:damaged DNA binding"/>
    <property type="evidence" value="ECO:0007669"/>
    <property type="project" value="InterPro"/>
</dbReference>